<feature type="compositionally biased region" description="Low complexity" evidence="1">
    <location>
        <begin position="1072"/>
        <end position="1083"/>
    </location>
</feature>
<feature type="compositionally biased region" description="Polar residues" evidence="1">
    <location>
        <begin position="191"/>
        <end position="214"/>
    </location>
</feature>
<dbReference type="PANTHER" id="PTHR24567">
    <property type="entry name" value="CRP FAMILY TRANSCRIPTIONAL REGULATORY PROTEIN"/>
    <property type="match status" value="1"/>
</dbReference>
<dbReference type="InterPro" id="IPR050397">
    <property type="entry name" value="Env_Response_Regulators"/>
</dbReference>
<name>A0AAW0ENN8_9TRYP</name>
<dbReference type="InterPro" id="IPR000595">
    <property type="entry name" value="cNMP-bd_dom"/>
</dbReference>
<feature type="compositionally biased region" description="Low complexity" evidence="1">
    <location>
        <begin position="1291"/>
        <end position="1335"/>
    </location>
</feature>
<feature type="compositionally biased region" description="Gly residues" evidence="1">
    <location>
        <begin position="935"/>
        <end position="952"/>
    </location>
</feature>
<evidence type="ECO:0000256" key="1">
    <source>
        <dbReference type="SAM" id="MobiDB-lite"/>
    </source>
</evidence>
<reference evidence="3 4" key="1">
    <citation type="journal article" date="2021" name="MBio">
        <title>A New Model Trypanosomatid, Novymonas esmeraldas: Genomic Perception of Its 'Candidatus Pandoraea novymonadis' Endosymbiont.</title>
        <authorList>
            <person name="Zakharova A."/>
            <person name="Saura A."/>
            <person name="Butenko A."/>
            <person name="Podesvova L."/>
            <person name="Warmusova S."/>
            <person name="Kostygov A.Y."/>
            <person name="Nenarokova A."/>
            <person name="Lukes J."/>
            <person name="Opperdoes F.R."/>
            <person name="Yurchenko V."/>
        </authorList>
    </citation>
    <scope>NUCLEOTIDE SEQUENCE [LARGE SCALE GENOMIC DNA]</scope>
    <source>
        <strain evidence="3 4">E262AT.01</strain>
    </source>
</reference>
<proteinExistence type="predicted"/>
<sequence>MDATRTRRCPRRRMCVRRCAPPHSPGRGTSSTLRRGTLVHRTFLRIPTALHCRAESASVGPTSPVLHLSLSLSRTRISVLRCTSLPPLRLSLPLSSPSHTLVRFARRQERRGIRHTRHPPPRAPSPTTTSTSPSVAQRQHTHTHTHTPSVSEREGGVSLYPTPPPLLLALSISLAYCGRGTRGGRRGTMSRAVSPSEAKSSAGALQQRTLSMSASERVRKLSRRESALPHCMSRAQQEARRQSASLVVSGRRRQHRPSHPSGSTAVVSLVAASTANGWGPLLSCAETNAEVSRAIQMCSFYPSMRVTGTAFENSLNLAHRQSMHVSAGAGLPYHARIEGTAGGSIVAGPPDDTAHSPTMSISVVPESCVTLREAMEESRSVLDLSHGSGLLAASGGGGGGGRNSITAAGDTAARALAFTGGATMVQVACAMKRAAMWQVVIVTALAHSAMESNFRRERLRRVLERHMLPTLVRRKKVTGSVVSKRRRSKSVVNAEDDGGNASRGPPMDETTSAPQGTYLRDHDAFFDALHNAALLQSFAETMTRHRFVPGDVIARAGDSSQKAMYFLISGKCEVCTERGRQGSDGGAADLADEETAAAAAAHGYARQHQRKSGGAATSRPVKEVIMPGTSFGGVFGGSALFAGTYRALSQCIVWVLRAEEFEQLFRPFADRMMLDKYKEAVRQHSLWWLQQRYQPAKCYASIPIYRKLTKRMSTYMDDFTPVVKVRGETLFAQGDAAGDVYCMLEGTVLRRTRGAAGTYGDDGVAQRLGTNSFSALNVAGRHLMLGEEPHLVPGLQPYTCTVSSRVALFFKIPGDRFVNALLDDPSVYAQLRERLMQQRQHHMRLHPECLAYVPLLQRFPAEKREELVQYAQPRVLGRSVSVCDPAQHLSDLFIIVSGGVRDPRHYSHKAVKPLAVPASCETENPDGTAEEEGGGGRGLGGGGGANAHGRGGGKADRRHHGGAGPQPSHGDGGPAQHSGAAIAAAAAAAQRSHSATRDTGAGGALRGGSTLAHPSTAGGAAEAVEQDAAEWNFSFRDVPFTSPFTGTATSLLNTMEVRPTGTGGGGGGGGTAATSAQQLQQQLDSAPLVYPDESEDINPALPVQPARRFACALAGSWEALLLDKWPNGWESMTTVEVWAIPTRMLRLVYNSCPKPVQLSILNGLRCAQKEEQQLPTVPHTKLPPMSAYAPNGDAAVVAAAVAAAKDSTMESTKGVARRGGGRRPAPPPSRRTAPAAAGGDDGGVTEAGTQCTASSSRGARAPAAAAAAQGARPAAKLSSAGSPERPRLAVPLALPDGAHGGAAAASARQKTAPASRSAVGAPPDAAAHGTGAHTTSTQLRAQEGRERSLRRLREATAARDVAKATPDEPKVSPALLASYGGVLGAADPLMLRIVRDPAAVAPPRRQRDAGLAATSTPTSQRLPPLLSTSECAPAAAWPSLTPAQDRWFQAVPSYEPLPGTARAAQTLATPPVFAPSSTVLASAGISSIRKHGKALEGHVAYYAAGVSPTRAASRATLGGTSLADAAVVVATPAASPWRSPSQTELGVSRSPLPKRRAYVT</sequence>
<evidence type="ECO:0000313" key="4">
    <source>
        <dbReference type="Proteomes" id="UP001430356"/>
    </source>
</evidence>
<organism evidence="3 4">
    <name type="scientific">Novymonas esmeraldas</name>
    <dbReference type="NCBI Taxonomy" id="1808958"/>
    <lineage>
        <taxon>Eukaryota</taxon>
        <taxon>Discoba</taxon>
        <taxon>Euglenozoa</taxon>
        <taxon>Kinetoplastea</taxon>
        <taxon>Metakinetoplastina</taxon>
        <taxon>Trypanosomatida</taxon>
        <taxon>Trypanosomatidae</taxon>
        <taxon>Novymonas</taxon>
    </lineage>
</organism>
<dbReference type="PANTHER" id="PTHR24567:SF26">
    <property type="entry name" value="REGULATORY PROTEIN YEIL"/>
    <property type="match status" value="1"/>
</dbReference>
<feature type="compositionally biased region" description="Low complexity" evidence="1">
    <location>
        <begin position="125"/>
        <end position="134"/>
    </location>
</feature>
<evidence type="ECO:0000313" key="3">
    <source>
        <dbReference type="EMBL" id="KAK7195294.1"/>
    </source>
</evidence>
<dbReference type="PROSITE" id="PS50042">
    <property type="entry name" value="CNMP_BINDING_3"/>
    <property type="match status" value="1"/>
</dbReference>
<feature type="region of interest" description="Disordered" evidence="1">
    <location>
        <begin position="1536"/>
        <end position="1560"/>
    </location>
</feature>
<dbReference type="InterPro" id="IPR018490">
    <property type="entry name" value="cNMP-bd_dom_sf"/>
</dbReference>
<protein>
    <submittedName>
        <fullName evidence="3">Cyclic nucleotide-binding domain containing protein</fullName>
    </submittedName>
</protein>
<feature type="region of interest" description="Disordered" evidence="1">
    <location>
        <begin position="1400"/>
        <end position="1425"/>
    </location>
</feature>
<dbReference type="GO" id="GO:0003700">
    <property type="term" value="F:DNA-binding transcription factor activity"/>
    <property type="evidence" value="ECO:0007669"/>
    <property type="project" value="TreeGrafter"/>
</dbReference>
<dbReference type="InterPro" id="IPR014710">
    <property type="entry name" value="RmlC-like_jellyroll"/>
</dbReference>
<feature type="region of interest" description="Disordered" evidence="1">
    <location>
        <begin position="180"/>
        <end position="214"/>
    </location>
</feature>
<gene>
    <name evidence="3" type="ORF">NESM_000455200</name>
</gene>
<accession>A0AAW0ENN8</accession>
<feature type="region of interest" description="Disordered" evidence="1">
    <location>
        <begin position="478"/>
        <end position="516"/>
    </location>
</feature>
<feature type="compositionally biased region" description="Polar residues" evidence="1">
    <location>
        <begin position="1413"/>
        <end position="1425"/>
    </location>
</feature>
<evidence type="ECO:0000259" key="2">
    <source>
        <dbReference type="PROSITE" id="PS50042"/>
    </source>
</evidence>
<feature type="region of interest" description="Disordered" evidence="1">
    <location>
        <begin position="917"/>
        <end position="1023"/>
    </location>
</feature>
<feature type="compositionally biased region" description="Gly residues" evidence="1">
    <location>
        <begin position="1061"/>
        <end position="1071"/>
    </location>
</feature>
<feature type="region of interest" description="Disordered" evidence="1">
    <location>
        <begin position="1207"/>
        <end position="1348"/>
    </location>
</feature>
<feature type="compositionally biased region" description="Low complexity" evidence="1">
    <location>
        <begin position="980"/>
        <end position="989"/>
    </location>
</feature>
<feature type="domain" description="Cyclic nucleotide-binding" evidence="2">
    <location>
        <begin position="727"/>
        <end position="838"/>
    </location>
</feature>
<feature type="compositionally biased region" description="Low complexity" evidence="1">
    <location>
        <begin position="1230"/>
        <end position="1275"/>
    </location>
</feature>
<comment type="caution">
    <text evidence="3">The sequence shown here is derived from an EMBL/GenBank/DDBJ whole genome shotgun (WGS) entry which is preliminary data.</text>
</comment>
<keyword evidence="4" id="KW-1185">Reference proteome</keyword>
<dbReference type="Proteomes" id="UP001430356">
    <property type="component" value="Unassembled WGS sequence"/>
</dbReference>
<feature type="region of interest" description="Disordered" evidence="1">
    <location>
        <begin position="108"/>
        <end position="159"/>
    </location>
</feature>
<dbReference type="EMBL" id="JAECZO010000051">
    <property type="protein sequence ID" value="KAK7195294.1"/>
    <property type="molecule type" value="Genomic_DNA"/>
</dbReference>
<dbReference type="CDD" id="cd00038">
    <property type="entry name" value="CAP_ED"/>
    <property type="match status" value="2"/>
</dbReference>
<dbReference type="Gene3D" id="2.60.120.10">
    <property type="entry name" value="Jelly Rolls"/>
    <property type="match status" value="2"/>
</dbReference>
<feature type="compositionally biased region" description="Basic residues" evidence="1">
    <location>
        <begin position="478"/>
        <end position="489"/>
    </location>
</feature>
<dbReference type="GO" id="GO:0005829">
    <property type="term" value="C:cytosol"/>
    <property type="evidence" value="ECO:0007669"/>
    <property type="project" value="TreeGrafter"/>
</dbReference>
<dbReference type="SUPFAM" id="SSF51206">
    <property type="entry name" value="cAMP-binding domain-like"/>
    <property type="match status" value="2"/>
</dbReference>
<feature type="region of interest" description="Disordered" evidence="1">
    <location>
        <begin position="1056"/>
        <end position="1083"/>
    </location>
</feature>